<dbReference type="InterPro" id="IPR041651">
    <property type="entry name" value="DUF5610"/>
</dbReference>
<organism evidence="3 4">
    <name type="scientific">Orenia metallireducens</name>
    <dbReference type="NCBI Taxonomy" id="1413210"/>
    <lineage>
        <taxon>Bacteria</taxon>
        <taxon>Bacillati</taxon>
        <taxon>Bacillota</taxon>
        <taxon>Clostridia</taxon>
        <taxon>Halanaerobiales</taxon>
        <taxon>Halobacteroidaceae</taxon>
        <taxon>Orenia</taxon>
    </lineage>
</organism>
<keyword evidence="4" id="KW-1185">Reference proteome</keyword>
<protein>
    <recommendedName>
        <fullName evidence="2">DUF5610 domain-containing protein</fullName>
    </recommendedName>
</protein>
<dbReference type="EMBL" id="LWDV01000006">
    <property type="protein sequence ID" value="OCL27944.1"/>
    <property type="molecule type" value="Genomic_DNA"/>
</dbReference>
<evidence type="ECO:0000259" key="2">
    <source>
        <dbReference type="Pfam" id="PF18433"/>
    </source>
</evidence>
<feature type="domain" description="DUF5610" evidence="2">
    <location>
        <begin position="62"/>
        <end position="152"/>
    </location>
</feature>
<gene>
    <name evidence="3" type="ORF">U472_01715</name>
</gene>
<dbReference type="AlphaFoldDB" id="A0A1C0AC45"/>
<dbReference type="Gene3D" id="1.10.132.90">
    <property type="match status" value="1"/>
</dbReference>
<accession>A0A1C0AC45</accession>
<comment type="caution">
    <text evidence="3">The sequence shown here is derived from an EMBL/GenBank/DDBJ whole genome shotgun (WGS) entry which is preliminary data.</text>
</comment>
<sequence>MEKLGKVNPIEAISKIAKVSKNNSKKNNNQNKSKEHKEHTSDFIDITYKHRVNNNEVIYSKPNNHSKDNNDKNFSIDNISDNVFTFLKLMYEVYKEENPTNEATILNNFYHLSYEGITLGYEEAIDNLNASEENIRKLINNTYNHIIEKLDSWFAKYNIELKDTKPSDLKSIEVEEEIKKFVSKLLIEQKFHKY</sequence>
<feature type="compositionally biased region" description="Basic and acidic residues" evidence="1">
    <location>
        <begin position="32"/>
        <end position="41"/>
    </location>
</feature>
<proteinExistence type="predicted"/>
<reference evidence="4" key="1">
    <citation type="submission" date="2016-07" db="EMBL/GenBank/DDBJ databases">
        <authorList>
            <person name="Florea S."/>
            <person name="Webb J.S."/>
            <person name="Jaromczyk J."/>
            <person name="Schardl C.L."/>
        </authorList>
    </citation>
    <scope>NUCLEOTIDE SEQUENCE [LARGE SCALE GENOMIC DNA]</scope>
    <source>
        <strain evidence="4">Z6</strain>
    </source>
</reference>
<feature type="compositionally biased region" description="Low complexity" evidence="1">
    <location>
        <begin position="19"/>
        <end position="31"/>
    </location>
</feature>
<dbReference type="OrthoDB" id="2112843at2"/>
<dbReference type="Pfam" id="PF18433">
    <property type="entry name" value="DUF5610"/>
    <property type="match status" value="1"/>
</dbReference>
<evidence type="ECO:0000313" key="4">
    <source>
        <dbReference type="Proteomes" id="UP000093514"/>
    </source>
</evidence>
<dbReference type="RefSeq" id="WP_068714895.1">
    <property type="nucleotide sequence ID" value="NZ_LWDV01000006.1"/>
</dbReference>
<dbReference type="Proteomes" id="UP000093514">
    <property type="component" value="Unassembled WGS sequence"/>
</dbReference>
<reference evidence="3 4" key="2">
    <citation type="submission" date="2016-08" db="EMBL/GenBank/DDBJ databases">
        <title>Orenia metallireducens sp. nov. strain Z6, a Novel Metal-reducing Firmicute from the Deep Subsurface.</title>
        <authorList>
            <person name="Maxim B.I."/>
            <person name="Kenneth K."/>
            <person name="Flynn T.M."/>
            <person name="Oloughlin E.J."/>
            <person name="Locke R.A."/>
            <person name="Weber J.R."/>
            <person name="Egan S.M."/>
            <person name="Mackie R.I."/>
            <person name="Cann I.K."/>
        </authorList>
    </citation>
    <scope>NUCLEOTIDE SEQUENCE [LARGE SCALE GENOMIC DNA]</scope>
    <source>
        <strain evidence="3 4">Z6</strain>
    </source>
</reference>
<name>A0A1C0AC45_9FIRM</name>
<evidence type="ECO:0000313" key="3">
    <source>
        <dbReference type="EMBL" id="OCL27944.1"/>
    </source>
</evidence>
<feature type="region of interest" description="Disordered" evidence="1">
    <location>
        <begin position="18"/>
        <end position="41"/>
    </location>
</feature>
<evidence type="ECO:0000256" key="1">
    <source>
        <dbReference type="SAM" id="MobiDB-lite"/>
    </source>
</evidence>